<dbReference type="EMBL" id="OW240917">
    <property type="protein sequence ID" value="CAH2303138.1"/>
    <property type="molecule type" value="Genomic_DNA"/>
</dbReference>
<protein>
    <submittedName>
        <fullName evidence="1">Uncharacterized protein</fullName>
    </submittedName>
</protein>
<evidence type="ECO:0000313" key="2">
    <source>
        <dbReference type="Proteomes" id="UP001295444"/>
    </source>
</evidence>
<dbReference type="AlphaFoldDB" id="A0AAD1SM47"/>
<sequence length="85" mass="9597">MQGNPGHIQCQQRAQPLSVVKCTLRINPACSTVSTPDARVLWTGSLFELRNISKRRVGEARMDWPIKLLHVDSINPSHPVLELKR</sequence>
<organism evidence="1 2">
    <name type="scientific">Pelobates cultripes</name>
    <name type="common">Western spadefoot toad</name>
    <dbReference type="NCBI Taxonomy" id="61616"/>
    <lineage>
        <taxon>Eukaryota</taxon>
        <taxon>Metazoa</taxon>
        <taxon>Chordata</taxon>
        <taxon>Craniata</taxon>
        <taxon>Vertebrata</taxon>
        <taxon>Euteleostomi</taxon>
        <taxon>Amphibia</taxon>
        <taxon>Batrachia</taxon>
        <taxon>Anura</taxon>
        <taxon>Pelobatoidea</taxon>
        <taxon>Pelobatidae</taxon>
        <taxon>Pelobates</taxon>
    </lineage>
</organism>
<reference evidence="1" key="1">
    <citation type="submission" date="2022-03" db="EMBL/GenBank/DDBJ databases">
        <authorList>
            <person name="Alioto T."/>
            <person name="Alioto T."/>
            <person name="Gomez Garrido J."/>
        </authorList>
    </citation>
    <scope>NUCLEOTIDE SEQUENCE</scope>
</reference>
<accession>A0AAD1SM47</accession>
<proteinExistence type="predicted"/>
<evidence type="ECO:0000313" key="1">
    <source>
        <dbReference type="EMBL" id="CAH2303138.1"/>
    </source>
</evidence>
<name>A0AAD1SM47_PELCU</name>
<dbReference type="Proteomes" id="UP001295444">
    <property type="component" value="Chromosome 06"/>
</dbReference>
<keyword evidence="2" id="KW-1185">Reference proteome</keyword>
<gene>
    <name evidence="1" type="ORF">PECUL_23A028514</name>
</gene>